<feature type="transmembrane region" description="Helical" evidence="5">
    <location>
        <begin position="72"/>
        <end position="92"/>
    </location>
</feature>
<comment type="subcellular location">
    <subcellularLocation>
        <location evidence="1">Endomembrane system</location>
        <topology evidence="1">Multi-pass membrane protein</topology>
    </subcellularLocation>
</comment>
<proteinExistence type="predicted"/>
<dbReference type="OrthoDB" id="5422338at2"/>
<dbReference type="Proteomes" id="UP000298763">
    <property type="component" value="Chromosome"/>
</dbReference>
<name>A0A4P8HV93_9BURK</name>
<evidence type="ECO:0000256" key="1">
    <source>
        <dbReference type="ARBA" id="ARBA00004127"/>
    </source>
</evidence>
<keyword evidence="3 5" id="KW-1133">Transmembrane helix</keyword>
<evidence type="ECO:0000313" key="8">
    <source>
        <dbReference type="EMBL" id="QCP12510.1"/>
    </source>
</evidence>
<feature type="transmembrane region" description="Helical" evidence="5">
    <location>
        <begin position="126"/>
        <end position="142"/>
    </location>
</feature>
<dbReference type="EMBL" id="JACHXS010000005">
    <property type="protein sequence ID" value="MBB3222287.1"/>
    <property type="molecule type" value="Genomic_DNA"/>
</dbReference>
<dbReference type="InterPro" id="IPR011020">
    <property type="entry name" value="HTTM-like"/>
</dbReference>
<gene>
    <name evidence="8" type="ORF">FCL38_20320</name>
    <name evidence="7" type="ORF">FHS02_003106</name>
</gene>
<evidence type="ECO:0000256" key="3">
    <source>
        <dbReference type="ARBA" id="ARBA00022989"/>
    </source>
</evidence>
<evidence type="ECO:0000313" key="9">
    <source>
        <dbReference type="Proteomes" id="UP000298763"/>
    </source>
</evidence>
<evidence type="ECO:0000256" key="4">
    <source>
        <dbReference type="ARBA" id="ARBA00023136"/>
    </source>
</evidence>
<evidence type="ECO:0000256" key="2">
    <source>
        <dbReference type="ARBA" id="ARBA00022692"/>
    </source>
</evidence>
<keyword evidence="2 5" id="KW-0812">Transmembrane</keyword>
<dbReference type="GO" id="GO:0012505">
    <property type="term" value="C:endomembrane system"/>
    <property type="evidence" value="ECO:0007669"/>
    <property type="project" value="UniProtKB-SubCell"/>
</dbReference>
<reference evidence="8 9" key="1">
    <citation type="submission" date="2019-05" db="EMBL/GenBank/DDBJ databases">
        <title>Draft Genome Sequences of Six Type Strains of the Genus Massilia.</title>
        <authorList>
            <person name="Miess H."/>
            <person name="Frediansyhah A."/>
            <person name="Gross H."/>
        </authorList>
    </citation>
    <scope>NUCLEOTIDE SEQUENCE [LARGE SCALE GENOMIC DNA]</scope>
    <source>
        <strain evidence="8 9">DSMZ 26121</strain>
    </source>
</reference>
<dbReference type="Proteomes" id="UP000584325">
    <property type="component" value="Unassembled WGS sequence"/>
</dbReference>
<evidence type="ECO:0000313" key="10">
    <source>
        <dbReference type="Proteomes" id="UP000584325"/>
    </source>
</evidence>
<dbReference type="EMBL" id="CP040017">
    <property type="protein sequence ID" value="QCP12510.1"/>
    <property type="molecule type" value="Genomic_DNA"/>
</dbReference>
<keyword evidence="4 5" id="KW-0472">Membrane</keyword>
<feature type="transmembrane region" description="Helical" evidence="5">
    <location>
        <begin position="203"/>
        <end position="228"/>
    </location>
</feature>
<feature type="transmembrane region" description="Helical" evidence="5">
    <location>
        <begin position="12"/>
        <end position="30"/>
    </location>
</feature>
<dbReference type="SMART" id="SM00752">
    <property type="entry name" value="HTTM"/>
    <property type="match status" value="1"/>
</dbReference>
<feature type="transmembrane region" description="Helical" evidence="5">
    <location>
        <begin position="98"/>
        <end position="114"/>
    </location>
</feature>
<feature type="domain" description="HTTM-like" evidence="6">
    <location>
        <begin position="5"/>
        <end position="272"/>
    </location>
</feature>
<dbReference type="AlphaFoldDB" id="A0A4P8HV93"/>
<dbReference type="RefSeq" id="WP_137315344.1">
    <property type="nucleotide sequence ID" value="NZ_CP040017.1"/>
</dbReference>
<evidence type="ECO:0000259" key="6">
    <source>
        <dbReference type="SMART" id="SM00752"/>
    </source>
</evidence>
<organism evidence="7 10">
    <name type="scientific">Pseudoduganella umbonata</name>
    <dbReference type="NCBI Taxonomy" id="864828"/>
    <lineage>
        <taxon>Bacteria</taxon>
        <taxon>Pseudomonadati</taxon>
        <taxon>Pseudomonadota</taxon>
        <taxon>Betaproteobacteria</taxon>
        <taxon>Burkholderiales</taxon>
        <taxon>Oxalobacteraceae</taxon>
        <taxon>Telluria group</taxon>
        <taxon>Pseudoduganella</taxon>
    </lineage>
</organism>
<evidence type="ECO:0000313" key="7">
    <source>
        <dbReference type="EMBL" id="MBB3222287.1"/>
    </source>
</evidence>
<sequence length="276" mass="29588">MLPLTSAEDAMGLVVLIAVAGICISAAEELHRRDVFSETGLLSWSVLRYAGGSGVPRWFSWLTNRFFSSVDFHYILSVKLIAAGLLGCSLALGPASPVPTAILCGTVLFTLLILKARTSYGMDGSDHMNIVIFLAATLFYASPADSFARNACLFYVGLQSVSSYLVSGLAKLSGPEWRRGTALAGVFSTQIYGRKFAGHLFRAYPGAGMAVSWSVIAFQCLFVLVLGADQQVMSLLLFLGAAFHVANAFLMGLNSFVFSFVATYPAVIYLNHALHG</sequence>
<evidence type="ECO:0000256" key="5">
    <source>
        <dbReference type="SAM" id="Phobius"/>
    </source>
</evidence>
<accession>A0A4P8HV93</accession>
<keyword evidence="9" id="KW-1185">Reference proteome</keyword>
<reference evidence="7 10" key="2">
    <citation type="submission" date="2020-08" db="EMBL/GenBank/DDBJ databases">
        <title>Genomic Encyclopedia of Type Strains, Phase III (KMG-III): the genomes of soil and plant-associated and newly described type strains.</title>
        <authorList>
            <person name="Whitman W."/>
        </authorList>
    </citation>
    <scope>NUCLEOTIDE SEQUENCE [LARGE SCALE GENOMIC DNA]</scope>
    <source>
        <strain evidence="7 10">CECT 7753</strain>
    </source>
</reference>
<protein>
    <recommendedName>
        <fullName evidence="6">HTTM-like domain-containing protein</fullName>
    </recommendedName>
</protein>